<dbReference type="InterPro" id="IPR036705">
    <property type="entry name" value="Ribosyl_crysJ1_sf"/>
</dbReference>
<keyword evidence="1" id="KW-0479">Metal-binding</keyword>
<dbReference type="InterPro" id="IPR050792">
    <property type="entry name" value="ADP-ribosylglycohydrolase"/>
</dbReference>
<name>A0A7W5ERI2_9GAMM</name>
<protein>
    <submittedName>
        <fullName evidence="2">ADP-ribosylglycohydrolase</fullName>
    </submittedName>
</protein>
<dbReference type="GO" id="GO:0046872">
    <property type="term" value="F:metal ion binding"/>
    <property type="evidence" value="ECO:0007669"/>
    <property type="project" value="UniProtKB-KW"/>
</dbReference>
<dbReference type="EMBL" id="JACHXR010000002">
    <property type="protein sequence ID" value="MBB3230118.1"/>
    <property type="molecule type" value="Genomic_DNA"/>
</dbReference>
<feature type="binding site" evidence="1">
    <location>
        <position position="211"/>
    </location>
    <ligand>
        <name>Mg(2+)</name>
        <dbReference type="ChEBI" id="CHEBI:18420"/>
        <label>1</label>
    </ligand>
</feature>
<gene>
    <name evidence="2" type="ORF">FHR97_000952</name>
</gene>
<reference evidence="2 3" key="1">
    <citation type="submission" date="2020-08" db="EMBL/GenBank/DDBJ databases">
        <title>Genomic Encyclopedia of Type Strains, Phase III (KMG-III): the genomes of soil and plant-associated and newly described type strains.</title>
        <authorList>
            <person name="Whitman W."/>
        </authorList>
    </citation>
    <scope>NUCLEOTIDE SEQUENCE [LARGE SCALE GENOMIC DNA]</scope>
    <source>
        <strain evidence="2 3">CECT 7744</strain>
    </source>
</reference>
<feature type="binding site" evidence="1">
    <location>
        <position position="35"/>
    </location>
    <ligand>
        <name>Mg(2+)</name>
        <dbReference type="ChEBI" id="CHEBI:18420"/>
        <label>1</label>
    </ligand>
</feature>
<dbReference type="Gene3D" id="1.10.4080.10">
    <property type="entry name" value="ADP-ribosylation/Crystallin J1"/>
    <property type="match status" value="1"/>
</dbReference>
<dbReference type="PANTHER" id="PTHR16222:SF12">
    <property type="entry name" value="ADP-RIBOSYLGLYCOHYDROLASE-RELATED"/>
    <property type="match status" value="1"/>
</dbReference>
<feature type="binding site" evidence="1">
    <location>
        <position position="34"/>
    </location>
    <ligand>
        <name>Mg(2+)</name>
        <dbReference type="ChEBI" id="CHEBI:18420"/>
        <label>1</label>
    </ligand>
</feature>
<dbReference type="Pfam" id="PF03747">
    <property type="entry name" value="ADP_ribosyl_GH"/>
    <property type="match status" value="1"/>
</dbReference>
<keyword evidence="3" id="KW-1185">Reference proteome</keyword>
<feature type="binding site" evidence="1">
    <location>
        <position position="208"/>
    </location>
    <ligand>
        <name>Mg(2+)</name>
        <dbReference type="ChEBI" id="CHEBI:18420"/>
        <label>1</label>
    </ligand>
</feature>
<keyword evidence="2" id="KW-0378">Hydrolase</keyword>
<sequence>MLGAIAGDIIGSVHEGAGTKTRDFPLFVAGSTFTDDSVLTVAVADALLHGGDYVDLFHDYFHRYPDAGFGGHFRGWAARRDREPYNSWGNGSAMRVSPVGFAARSLDEALAEARRSAAVTHDHPEGIRGAQAIAAAIYLAREGGDKAEIKARLEALFGYRLGKSLADIRPGYRFDVSCQGSVPPSIIAFLESEDVESAIRNAISLGGDADTMVCMAGGIAEAYYGGLPEDLKEETLARLDPPLREVVERFRARHGVSA</sequence>
<keyword evidence="1" id="KW-0460">Magnesium</keyword>
<organism evidence="2 3">
    <name type="scientific">Halomonas stenophila</name>
    <dbReference type="NCBI Taxonomy" id="795312"/>
    <lineage>
        <taxon>Bacteria</taxon>
        <taxon>Pseudomonadati</taxon>
        <taxon>Pseudomonadota</taxon>
        <taxon>Gammaproteobacteria</taxon>
        <taxon>Oceanospirillales</taxon>
        <taxon>Halomonadaceae</taxon>
        <taxon>Halomonas</taxon>
    </lineage>
</organism>
<dbReference type="AlphaFoldDB" id="A0A7W5ERI2"/>
<feature type="binding site" evidence="1">
    <location>
        <position position="210"/>
    </location>
    <ligand>
        <name>Mg(2+)</name>
        <dbReference type="ChEBI" id="CHEBI:18420"/>
        <label>1</label>
    </ligand>
</feature>
<dbReference type="Proteomes" id="UP000518892">
    <property type="component" value="Unassembled WGS sequence"/>
</dbReference>
<proteinExistence type="predicted"/>
<comment type="cofactor">
    <cofactor evidence="1">
        <name>Mg(2+)</name>
        <dbReference type="ChEBI" id="CHEBI:18420"/>
    </cofactor>
    <text evidence="1">Binds 2 magnesium ions per subunit.</text>
</comment>
<feature type="binding site" evidence="1">
    <location>
        <position position="36"/>
    </location>
    <ligand>
        <name>Mg(2+)</name>
        <dbReference type="ChEBI" id="CHEBI:18420"/>
        <label>1</label>
    </ligand>
</feature>
<evidence type="ECO:0000313" key="3">
    <source>
        <dbReference type="Proteomes" id="UP000518892"/>
    </source>
</evidence>
<dbReference type="PANTHER" id="PTHR16222">
    <property type="entry name" value="ADP-RIBOSYLGLYCOHYDROLASE"/>
    <property type="match status" value="1"/>
</dbReference>
<dbReference type="GO" id="GO:0016787">
    <property type="term" value="F:hydrolase activity"/>
    <property type="evidence" value="ECO:0007669"/>
    <property type="project" value="UniProtKB-KW"/>
</dbReference>
<comment type="caution">
    <text evidence="2">The sequence shown here is derived from an EMBL/GenBank/DDBJ whole genome shotgun (WGS) entry which is preliminary data.</text>
</comment>
<dbReference type="RefSeq" id="WP_183382622.1">
    <property type="nucleotide sequence ID" value="NZ_JACHXR010000002.1"/>
</dbReference>
<dbReference type="InterPro" id="IPR005502">
    <property type="entry name" value="Ribosyl_crysJ1"/>
</dbReference>
<evidence type="ECO:0000313" key="2">
    <source>
        <dbReference type="EMBL" id="MBB3230118.1"/>
    </source>
</evidence>
<evidence type="ECO:0000256" key="1">
    <source>
        <dbReference type="PIRSR" id="PIRSR605502-1"/>
    </source>
</evidence>
<dbReference type="SUPFAM" id="SSF101478">
    <property type="entry name" value="ADP-ribosylglycohydrolase"/>
    <property type="match status" value="1"/>
</dbReference>
<accession>A0A7W5ERI2</accession>